<dbReference type="GO" id="GO:0005634">
    <property type="term" value="C:nucleus"/>
    <property type="evidence" value="ECO:0007669"/>
    <property type="project" value="TreeGrafter"/>
</dbReference>
<feature type="region of interest" description="Disordered" evidence="6">
    <location>
        <begin position="196"/>
        <end position="261"/>
    </location>
</feature>
<dbReference type="AlphaFoldDB" id="A0A2J6PRU1"/>
<reference evidence="8 9" key="1">
    <citation type="submission" date="2016-05" db="EMBL/GenBank/DDBJ databases">
        <title>A degradative enzymes factory behind the ericoid mycorrhizal symbiosis.</title>
        <authorList>
            <consortium name="DOE Joint Genome Institute"/>
            <person name="Martino E."/>
            <person name="Morin E."/>
            <person name="Grelet G."/>
            <person name="Kuo A."/>
            <person name="Kohler A."/>
            <person name="Daghino S."/>
            <person name="Barry K."/>
            <person name="Choi C."/>
            <person name="Cichocki N."/>
            <person name="Clum A."/>
            <person name="Copeland A."/>
            <person name="Hainaut M."/>
            <person name="Haridas S."/>
            <person name="Labutti K."/>
            <person name="Lindquist E."/>
            <person name="Lipzen A."/>
            <person name="Khouja H.-R."/>
            <person name="Murat C."/>
            <person name="Ohm R."/>
            <person name="Olson A."/>
            <person name="Spatafora J."/>
            <person name="Veneault-Fourrey C."/>
            <person name="Henrissat B."/>
            <person name="Grigoriev I."/>
            <person name="Martin F."/>
            <person name="Perotto S."/>
        </authorList>
    </citation>
    <scope>NUCLEOTIDE SEQUENCE [LARGE SCALE GENOMIC DNA]</scope>
    <source>
        <strain evidence="8 9">UAMH 7357</strain>
    </source>
</reference>
<evidence type="ECO:0000256" key="5">
    <source>
        <dbReference type="ARBA" id="ARBA00040604"/>
    </source>
</evidence>
<evidence type="ECO:0000256" key="2">
    <source>
        <dbReference type="ARBA" id="ARBA00009540"/>
    </source>
</evidence>
<sequence>TPPQSMSSSWSVPATVSHAAGALGGLLRRFSTDPPGGHGGNRDASPSFRESKGNRTNGVYTPPYRTASPFQPPPLYPITLKGWNESTPESARLLTRALAEEIRLLVPARLQLCEEWNLVYSLEENGVSLGTLYKKCDDLRGLRNGFCLIVRDSQGGLFGAYLTEAPHPSPHYFGTGECFLWRASVFSPHTLVNHLPPPPSADTTNLQRSTTIGSSTSSIGPNHKTSSSSLLPPTLQSSLTTLPSPTHSTHSLAPPSPSFHSGISTPERIRFKAFPYSGVNDYLMLCDHSFLSVGGGDGHYGLWLDDTFEKGVSSHCLTFGNEPLSEEGEKFWVVGVELWSIGN</sequence>
<evidence type="ECO:0000256" key="4">
    <source>
        <dbReference type="ARBA" id="ARBA00037112"/>
    </source>
</evidence>
<evidence type="ECO:0000256" key="6">
    <source>
        <dbReference type="SAM" id="MobiDB-lite"/>
    </source>
</evidence>
<dbReference type="GO" id="GO:0005739">
    <property type="term" value="C:mitochondrion"/>
    <property type="evidence" value="ECO:0007669"/>
    <property type="project" value="UniProtKB-SubCell"/>
</dbReference>
<feature type="domain" description="TLDc" evidence="7">
    <location>
        <begin position="92"/>
        <end position="342"/>
    </location>
</feature>
<feature type="region of interest" description="Disordered" evidence="6">
    <location>
        <begin position="25"/>
        <end position="66"/>
    </location>
</feature>
<keyword evidence="3" id="KW-0496">Mitochondrion</keyword>
<name>A0A2J6PRU1_9HELO</name>
<keyword evidence="9" id="KW-1185">Reference proteome</keyword>
<proteinExistence type="inferred from homology"/>
<organism evidence="8 9">
    <name type="scientific">Hyaloscypha hepaticicola</name>
    <dbReference type="NCBI Taxonomy" id="2082293"/>
    <lineage>
        <taxon>Eukaryota</taxon>
        <taxon>Fungi</taxon>
        <taxon>Dikarya</taxon>
        <taxon>Ascomycota</taxon>
        <taxon>Pezizomycotina</taxon>
        <taxon>Leotiomycetes</taxon>
        <taxon>Helotiales</taxon>
        <taxon>Hyaloscyphaceae</taxon>
        <taxon>Hyaloscypha</taxon>
    </lineage>
</organism>
<comment type="subcellular location">
    <subcellularLocation>
        <location evidence="1">Mitochondrion</location>
    </subcellularLocation>
</comment>
<evidence type="ECO:0000259" key="7">
    <source>
        <dbReference type="PROSITE" id="PS51886"/>
    </source>
</evidence>
<dbReference type="InterPro" id="IPR006571">
    <property type="entry name" value="TLDc_dom"/>
</dbReference>
<dbReference type="SMART" id="SM00584">
    <property type="entry name" value="TLDc"/>
    <property type="match status" value="1"/>
</dbReference>
<dbReference type="Proteomes" id="UP000235672">
    <property type="component" value="Unassembled WGS sequence"/>
</dbReference>
<feature type="compositionally biased region" description="Low complexity" evidence="6">
    <location>
        <begin position="209"/>
        <end position="252"/>
    </location>
</feature>
<dbReference type="PANTHER" id="PTHR23354:SF62">
    <property type="entry name" value="MUSTARD, ISOFORM V"/>
    <property type="match status" value="1"/>
</dbReference>
<dbReference type="PROSITE" id="PS51886">
    <property type="entry name" value="TLDC"/>
    <property type="match status" value="1"/>
</dbReference>
<dbReference type="GO" id="GO:0006979">
    <property type="term" value="P:response to oxidative stress"/>
    <property type="evidence" value="ECO:0007669"/>
    <property type="project" value="TreeGrafter"/>
</dbReference>
<protein>
    <recommendedName>
        <fullName evidence="5">Oxidation resistance protein 1</fullName>
    </recommendedName>
</protein>
<evidence type="ECO:0000313" key="8">
    <source>
        <dbReference type="EMBL" id="PMD16656.1"/>
    </source>
</evidence>
<dbReference type="OrthoDB" id="26679at2759"/>
<dbReference type="STRING" id="1745343.A0A2J6PRU1"/>
<dbReference type="Pfam" id="PF07534">
    <property type="entry name" value="TLD"/>
    <property type="match status" value="2"/>
</dbReference>
<evidence type="ECO:0000313" key="9">
    <source>
        <dbReference type="Proteomes" id="UP000235672"/>
    </source>
</evidence>
<accession>A0A2J6PRU1</accession>
<comment type="similarity">
    <text evidence="2">Belongs to the OXR1 family.</text>
</comment>
<dbReference type="EMBL" id="KZ613504">
    <property type="protein sequence ID" value="PMD16656.1"/>
    <property type="molecule type" value="Genomic_DNA"/>
</dbReference>
<evidence type="ECO:0000256" key="3">
    <source>
        <dbReference type="ARBA" id="ARBA00023128"/>
    </source>
</evidence>
<dbReference type="PANTHER" id="PTHR23354">
    <property type="entry name" value="NUCLEOLAR PROTEIN 7/ESTROGEN RECEPTOR COACTIVATOR-RELATED"/>
    <property type="match status" value="1"/>
</dbReference>
<gene>
    <name evidence="8" type="ORF">NA56DRAFT_545563</name>
</gene>
<comment type="function">
    <text evidence="4">May be involved in protection from oxidative damage.</text>
</comment>
<evidence type="ECO:0000256" key="1">
    <source>
        <dbReference type="ARBA" id="ARBA00004173"/>
    </source>
</evidence>
<feature type="non-terminal residue" evidence="8">
    <location>
        <position position="343"/>
    </location>
</feature>
<feature type="non-terminal residue" evidence="8">
    <location>
        <position position="1"/>
    </location>
</feature>